<keyword evidence="1" id="KW-1185">Reference proteome</keyword>
<protein>
    <submittedName>
        <fullName evidence="2">Transposase</fullName>
    </submittedName>
</protein>
<reference evidence="2" key="1">
    <citation type="submission" date="2017-02" db="UniProtKB">
        <authorList>
            <consortium name="WormBaseParasite"/>
        </authorList>
    </citation>
    <scope>IDENTIFICATION</scope>
</reference>
<proteinExistence type="predicted"/>
<dbReference type="AlphaFoldDB" id="A0A0M3HIA6"/>
<accession>A0A0M3HIA6</accession>
<dbReference type="WBParaSite" id="ALUE_0000125101-mRNA-1">
    <property type="protein sequence ID" value="ALUE_0000125101-mRNA-1"/>
    <property type="gene ID" value="ALUE_0000125101"/>
</dbReference>
<name>A0A0M3HIA6_ASCLU</name>
<organism evidence="1 2">
    <name type="scientific">Ascaris lumbricoides</name>
    <name type="common">Giant roundworm</name>
    <dbReference type="NCBI Taxonomy" id="6252"/>
    <lineage>
        <taxon>Eukaryota</taxon>
        <taxon>Metazoa</taxon>
        <taxon>Ecdysozoa</taxon>
        <taxon>Nematoda</taxon>
        <taxon>Chromadorea</taxon>
        <taxon>Rhabditida</taxon>
        <taxon>Spirurina</taxon>
        <taxon>Ascaridomorpha</taxon>
        <taxon>Ascaridoidea</taxon>
        <taxon>Ascarididae</taxon>
        <taxon>Ascaris</taxon>
    </lineage>
</organism>
<evidence type="ECO:0000313" key="1">
    <source>
        <dbReference type="Proteomes" id="UP000036681"/>
    </source>
</evidence>
<sequence length="55" mass="6565">MRKLITYARTHLHRKYDIDAILVAIIESTKTNVLSSFTKRLYYGFFCIFDFQAML</sequence>
<dbReference type="Proteomes" id="UP000036681">
    <property type="component" value="Unplaced"/>
</dbReference>
<evidence type="ECO:0000313" key="2">
    <source>
        <dbReference type="WBParaSite" id="ALUE_0000125101-mRNA-1"/>
    </source>
</evidence>